<dbReference type="EMBL" id="NCKV01019700">
    <property type="protein sequence ID" value="RWS20143.1"/>
    <property type="molecule type" value="Genomic_DNA"/>
</dbReference>
<dbReference type="OrthoDB" id="66881at2759"/>
<evidence type="ECO:0000256" key="1">
    <source>
        <dbReference type="ARBA" id="ARBA00009183"/>
    </source>
</evidence>
<dbReference type="GO" id="GO:0050661">
    <property type="term" value="F:NADP binding"/>
    <property type="evidence" value="ECO:0007669"/>
    <property type="project" value="InterPro"/>
</dbReference>
<name>A0A443RXQ8_9ACAR</name>
<dbReference type="PANTHER" id="PTHR23023">
    <property type="entry name" value="DIMETHYLANILINE MONOOXYGENASE"/>
    <property type="match status" value="1"/>
</dbReference>
<organism evidence="5 6">
    <name type="scientific">Leptotrombidium deliense</name>
    <dbReference type="NCBI Taxonomy" id="299467"/>
    <lineage>
        <taxon>Eukaryota</taxon>
        <taxon>Metazoa</taxon>
        <taxon>Ecdysozoa</taxon>
        <taxon>Arthropoda</taxon>
        <taxon>Chelicerata</taxon>
        <taxon>Arachnida</taxon>
        <taxon>Acari</taxon>
        <taxon>Acariformes</taxon>
        <taxon>Trombidiformes</taxon>
        <taxon>Prostigmata</taxon>
        <taxon>Anystina</taxon>
        <taxon>Parasitengona</taxon>
        <taxon>Trombiculoidea</taxon>
        <taxon>Trombiculidae</taxon>
        <taxon>Leptotrombidium</taxon>
    </lineage>
</organism>
<dbReference type="AlphaFoldDB" id="A0A443RXQ8"/>
<reference evidence="5 6" key="1">
    <citation type="journal article" date="2018" name="Gigascience">
        <title>Genomes of trombidid mites reveal novel predicted allergens and laterally-transferred genes associated with secondary metabolism.</title>
        <authorList>
            <person name="Dong X."/>
            <person name="Chaisiri K."/>
            <person name="Xia D."/>
            <person name="Armstrong S.D."/>
            <person name="Fang Y."/>
            <person name="Donnelly M.J."/>
            <person name="Kadowaki T."/>
            <person name="McGarry J.W."/>
            <person name="Darby A.C."/>
            <person name="Makepeace B.L."/>
        </authorList>
    </citation>
    <scope>NUCLEOTIDE SEQUENCE [LARGE SCALE GENOMIC DNA]</scope>
    <source>
        <strain evidence="5">UoL-UT</strain>
    </source>
</reference>
<comment type="caution">
    <text evidence="5">The sequence shown here is derived from an EMBL/GenBank/DDBJ whole genome shotgun (WGS) entry which is preliminary data.</text>
</comment>
<evidence type="ECO:0000313" key="6">
    <source>
        <dbReference type="Proteomes" id="UP000288716"/>
    </source>
</evidence>
<keyword evidence="2" id="KW-0285">Flavoprotein</keyword>
<dbReference type="Gene3D" id="3.50.50.60">
    <property type="entry name" value="FAD/NAD(P)-binding domain"/>
    <property type="match status" value="1"/>
</dbReference>
<keyword evidence="4" id="KW-0560">Oxidoreductase</keyword>
<feature type="non-terminal residue" evidence="5">
    <location>
        <position position="1"/>
    </location>
</feature>
<gene>
    <name evidence="5" type="ORF">B4U80_02826</name>
</gene>
<dbReference type="InterPro" id="IPR020946">
    <property type="entry name" value="Flavin_mOase-like"/>
</dbReference>
<dbReference type="GO" id="GO:0004499">
    <property type="term" value="F:N,N-dimethylaniline monooxygenase activity"/>
    <property type="evidence" value="ECO:0007669"/>
    <property type="project" value="InterPro"/>
</dbReference>
<dbReference type="Pfam" id="PF00743">
    <property type="entry name" value="FMO-like"/>
    <property type="match status" value="1"/>
</dbReference>
<evidence type="ECO:0000256" key="2">
    <source>
        <dbReference type="ARBA" id="ARBA00022630"/>
    </source>
</evidence>
<proteinExistence type="inferred from homology"/>
<keyword evidence="3" id="KW-0274">FAD</keyword>
<evidence type="ECO:0000256" key="4">
    <source>
        <dbReference type="ARBA" id="ARBA00023002"/>
    </source>
</evidence>
<dbReference type="VEuPathDB" id="VectorBase:LDEU011898"/>
<dbReference type="InterPro" id="IPR050346">
    <property type="entry name" value="FMO-like"/>
</dbReference>
<accession>A0A443RXQ8</accession>
<dbReference type="GO" id="GO:0050660">
    <property type="term" value="F:flavin adenine dinucleotide binding"/>
    <property type="evidence" value="ECO:0007669"/>
    <property type="project" value="InterPro"/>
</dbReference>
<keyword evidence="6" id="KW-1185">Reference proteome</keyword>
<dbReference type="InterPro" id="IPR036188">
    <property type="entry name" value="FAD/NAD-bd_sf"/>
</dbReference>
<dbReference type="STRING" id="299467.A0A443RXQ8"/>
<evidence type="ECO:0000313" key="5">
    <source>
        <dbReference type="EMBL" id="RWS20143.1"/>
    </source>
</evidence>
<dbReference type="Proteomes" id="UP000288716">
    <property type="component" value="Unassembled WGS sequence"/>
</dbReference>
<protein>
    <submittedName>
        <fullName evidence="5">Uncharacterized protein</fullName>
    </submittedName>
</protein>
<comment type="similarity">
    <text evidence="1">Belongs to the FMO family.</text>
</comment>
<sequence length="116" mass="13311">LIVFATGYDISFRFIDSSNININNNEVKLYKNVLQPNLKHPQTFAIKGMIQVSGSFIPVSEMQSRWFAQLMKGDQKLPTKQDISFPFIDSSIININNNEVKLYKNVFQANLKQPQT</sequence>
<evidence type="ECO:0000256" key="3">
    <source>
        <dbReference type="ARBA" id="ARBA00022827"/>
    </source>
</evidence>